<gene>
    <name evidence="1" type="ORF">E7747_05215</name>
</gene>
<sequence>MENKTITGNITVLPPVFCGSVEHYVNVSAAETTAVDWKRRFDKRFKVTHRFAIADTRGRLELTVPIAKPPSSQCCWGDIEISTHGNWWDIHRISLESAYGRTPFFEYYADSLLPMLTAGVEERFPLLKNLSDAWTDG</sequence>
<name>A0A4P7W1H2_9BACT</name>
<dbReference type="Pfam" id="PF08889">
    <property type="entry name" value="WbqC"/>
    <property type="match status" value="1"/>
</dbReference>
<protein>
    <submittedName>
        <fullName evidence="1">Uncharacterized protein</fullName>
    </submittedName>
</protein>
<dbReference type="RefSeq" id="WP_136414535.1">
    <property type="nucleotide sequence ID" value="NZ_CP039396.1"/>
</dbReference>
<organism evidence="1 2">
    <name type="scientific">Duncaniella dubosii</name>
    <dbReference type="NCBI Taxonomy" id="2518971"/>
    <lineage>
        <taxon>Bacteria</taxon>
        <taxon>Pseudomonadati</taxon>
        <taxon>Bacteroidota</taxon>
        <taxon>Bacteroidia</taxon>
        <taxon>Bacteroidales</taxon>
        <taxon>Muribaculaceae</taxon>
        <taxon>Duncaniella</taxon>
    </lineage>
</organism>
<dbReference type="EMBL" id="CP039396">
    <property type="protein sequence ID" value="QCD41733.1"/>
    <property type="molecule type" value="Genomic_DNA"/>
</dbReference>
<dbReference type="Proteomes" id="UP000297149">
    <property type="component" value="Chromosome"/>
</dbReference>
<dbReference type="KEGG" id="ddb:E7747_05215"/>
<reference evidence="2" key="1">
    <citation type="submission" date="2019-02" db="EMBL/GenBank/DDBJ databases">
        <title>Isolation and identification of novel species under the genus Muribaculum.</title>
        <authorList>
            <person name="Miyake S."/>
            <person name="Ding Y."/>
            <person name="Low A."/>
            <person name="Soh M."/>
            <person name="Seedorf H."/>
        </authorList>
    </citation>
    <scope>NUCLEOTIDE SEQUENCE [LARGE SCALE GENOMIC DNA]</scope>
    <source>
        <strain evidence="2">H5</strain>
    </source>
</reference>
<accession>A0A4P7W1H2</accession>
<dbReference type="AlphaFoldDB" id="A0A4P7W1H2"/>
<dbReference type="InterPro" id="IPR014985">
    <property type="entry name" value="WbqC"/>
</dbReference>
<keyword evidence="2" id="KW-1185">Reference proteome</keyword>
<evidence type="ECO:0000313" key="1">
    <source>
        <dbReference type="EMBL" id="QCD41733.1"/>
    </source>
</evidence>
<evidence type="ECO:0000313" key="2">
    <source>
        <dbReference type="Proteomes" id="UP000297149"/>
    </source>
</evidence>
<proteinExistence type="predicted"/>